<protein>
    <submittedName>
        <fullName evidence="1">FliH/SctL family protein</fullName>
    </submittedName>
</protein>
<gene>
    <name evidence="1" type="ORF">PQR01_10380</name>
</gene>
<evidence type="ECO:0000313" key="2">
    <source>
        <dbReference type="Proteomes" id="UP001629235"/>
    </source>
</evidence>
<organism evidence="1 2">
    <name type="scientific">Paraburkholderia rhynchosiae</name>
    <dbReference type="NCBI Taxonomy" id="487049"/>
    <lineage>
        <taxon>Bacteria</taxon>
        <taxon>Pseudomonadati</taxon>
        <taxon>Pseudomonadota</taxon>
        <taxon>Betaproteobacteria</taxon>
        <taxon>Burkholderiales</taxon>
        <taxon>Burkholderiaceae</taxon>
        <taxon>Paraburkholderia</taxon>
    </lineage>
</organism>
<keyword evidence="2" id="KW-1185">Reference proteome</keyword>
<name>A0ACC7N8X2_9BURK</name>
<dbReference type="EMBL" id="JAQQDW010000015">
    <property type="protein sequence ID" value="MFM0103867.1"/>
    <property type="molecule type" value="Genomic_DNA"/>
</dbReference>
<dbReference type="Proteomes" id="UP001629235">
    <property type="component" value="Unassembled WGS sequence"/>
</dbReference>
<comment type="caution">
    <text evidence="1">The sequence shown here is derived from an EMBL/GenBank/DDBJ whole genome shotgun (WGS) entry which is preliminary data.</text>
</comment>
<reference evidence="1 2" key="1">
    <citation type="journal article" date="2024" name="Chem. Sci.">
        <title>Discovery of megapolipeptins by genome mining of a Burkholderiales bacteria collection.</title>
        <authorList>
            <person name="Paulo B.S."/>
            <person name="Recchia M.J.J."/>
            <person name="Lee S."/>
            <person name="Fergusson C.H."/>
            <person name="Romanowski S.B."/>
            <person name="Hernandez A."/>
            <person name="Krull N."/>
            <person name="Liu D.Y."/>
            <person name="Cavanagh H."/>
            <person name="Bos A."/>
            <person name="Gray C.A."/>
            <person name="Murphy B.T."/>
            <person name="Linington R.G."/>
            <person name="Eustaquio A.S."/>
        </authorList>
    </citation>
    <scope>NUCLEOTIDE SEQUENCE [LARGE SCALE GENOMIC DNA]</scope>
    <source>
        <strain evidence="1 2">RL18-126-BIB-B</strain>
    </source>
</reference>
<evidence type="ECO:0000313" key="1">
    <source>
        <dbReference type="EMBL" id="MFM0103867.1"/>
    </source>
</evidence>
<accession>A0ACC7N8X2</accession>
<proteinExistence type="predicted"/>
<sequence>MESDGYVSSTELYGLDGLSKMESFRAQEAEREAARLADRVRALKRRAWRRGYEAGRRAALYKFVAQPAAVSFTSRCLAGRLADVVLKTVAGILGELPADVVLPSRLRQCLDASCAQQVLSVRVSADDYEETQRSVRKIEQELSAPIFTVLADAGLPPHSLVVETERGVIDGSLTPQLRALEHGMRDAIKTLLDEYRYIDDDSARQFGVVESGLREVIAVLAEPTDGQDDGEGK</sequence>